<sequence length="260" mass="28872">MERLCIMTLLNHRGGPICLKTLIVIGKAISLSVVRDTLGVGLSSSVIIRGGLFVPKASNFGYPAPVVLPQPYSVREEEGGRVAQVQPHMYEPRETQWTKAEQHDLFCFFLEGQANEYYTLLLEVCPRLRFRDILKKFDKRFCTSAPDLTHQLNFHSASQNSYESQRESADRVLLLATRAFPQLPDIHTHAIPRLCYGAENVDAGLYALNGNPKTVEEALDRCSFTSTRGGEGPLCMGAVFSPKSIIISILLYKKGGGLIE</sequence>
<accession>K1QF58</accession>
<dbReference type="HOGENOM" id="CLU_1070603_0_0_1"/>
<evidence type="ECO:0000313" key="1">
    <source>
        <dbReference type="EMBL" id="EKC20136.1"/>
    </source>
</evidence>
<dbReference type="EMBL" id="JH817920">
    <property type="protein sequence ID" value="EKC20136.1"/>
    <property type="molecule type" value="Genomic_DNA"/>
</dbReference>
<name>K1QF58_MAGGI</name>
<dbReference type="AlphaFoldDB" id="K1QF58"/>
<proteinExistence type="predicted"/>
<protein>
    <submittedName>
        <fullName evidence="1">Uncharacterized protein</fullName>
    </submittedName>
</protein>
<gene>
    <name evidence="1" type="ORF">CGI_10006730</name>
</gene>
<dbReference type="InParanoid" id="K1QF58"/>
<reference evidence="1" key="1">
    <citation type="journal article" date="2012" name="Nature">
        <title>The oyster genome reveals stress adaptation and complexity of shell formation.</title>
        <authorList>
            <person name="Zhang G."/>
            <person name="Fang X."/>
            <person name="Guo X."/>
            <person name="Li L."/>
            <person name="Luo R."/>
            <person name="Xu F."/>
            <person name="Yang P."/>
            <person name="Zhang L."/>
            <person name="Wang X."/>
            <person name="Qi H."/>
            <person name="Xiong Z."/>
            <person name="Que H."/>
            <person name="Xie Y."/>
            <person name="Holland P.W."/>
            <person name="Paps J."/>
            <person name="Zhu Y."/>
            <person name="Wu F."/>
            <person name="Chen Y."/>
            <person name="Wang J."/>
            <person name="Peng C."/>
            <person name="Meng J."/>
            <person name="Yang L."/>
            <person name="Liu J."/>
            <person name="Wen B."/>
            <person name="Zhang N."/>
            <person name="Huang Z."/>
            <person name="Zhu Q."/>
            <person name="Feng Y."/>
            <person name="Mount A."/>
            <person name="Hedgecock D."/>
            <person name="Xu Z."/>
            <person name="Liu Y."/>
            <person name="Domazet-Loso T."/>
            <person name="Du Y."/>
            <person name="Sun X."/>
            <person name="Zhang S."/>
            <person name="Liu B."/>
            <person name="Cheng P."/>
            <person name="Jiang X."/>
            <person name="Li J."/>
            <person name="Fan D."/>
            <person name="Wang W."/>
            <person name="Fu W."/>
            <person name="Wang T."/>
            <person name="Wang B."/>
            <person name="Zhang J."/>
            <person name="Peng Z."/>
            <person name="Li Y."/>
            <person name="Li N."/>
            <person name="Wang J."/>
            <person name="Chen M."/>
            <person name="He Y."/>
            <person name="Tan F."/>
            <person name="Song X."/>
            <person name="Zheng Q."/>
            <person name="Huang R."/>
            <person name="Yang H."/>
            <person name="Du X."/>
            <person name="Chen L."/>
            <person name="Yang M."/>
            <person name="Gaffney P.M."/>
            <person name="Wang S."/>
            <person name="Luo L."/>
            <person name="She Z."/>
            <person name="Ming Y."/>
            <person name="Huang W."/>
            <person name="Zhang S."/>
            <person name="Huang B."/>
            <person name="Zhang Y."/>
            <person name="Qu T."/>
            <person name="Ni P."/>
            <person name="Miao G."/>
            <person name="Wang J."/>
            <person name="Wang Q."/>
            <person name="Steinberg C.E."/>
            <person name="Wang H."/>
            <person name="Li N."/>
            <person name="Qian L."/>
            <person name="Zhang G."/>
            <person name="Li Y."/>
            <person name="Yang H."/>
            <person name="Liu X."/>
            <person name="Wang J."/>
            <person name="Yin Y."/>
            <person name="Wang J."/>
        </authorList>
    </citation>
    <scope>NUCLEOTIDE SEQUENCE [LARGE SCALE GENOMIC DNA]</scope>
    <source>
        <strain evidence="1">05x7-T-G4-1.051#20</strain>
    </source>
</reference>
<organism evidence="1">
    <name type="scientific">Magallana gigas</name>
    <name type="common">Pacific oyster</name>
    <name type="synonym">Crassostrea gigas</name>
    <dbReference type="NCBI Taxonomy" id="29159"/>
    <lineage>
        <taxon>Eukaryota</taxon>
        <taxon>Metazoa</taxon>
        <taxon>Spiralia</taxon>
        <taxon>Lophotrochozoa</taxon>
        <taxon>Mollusca</taxon>
        <taxon>Bivalvia</taxon>
        <taxon>Autobranchia</taxon>
        <taxon>Pteriomorphia</taxon>
        <taxon>Ostreida</taxon>
        <taxon>Ostreoidea</taxon>
        <taxon>Ostreidae</taxon>
        <taxon>Magallana</taxon>
    </lineage>
</organism>